<proteinExistence type="predicted"/>
<organism evidence="2 3">
    <name type="scientific">Cardiocondyla obscurior</name>
    <dbReference type="NCBI Taxonomy" id="286306"/>
    <lineage>
        <taxon>Eukaryota</taxon>
        <taxon>Metazoa</taxon>
        <taxon>Ecdysozoa</taxon>
        <taxon>Arthropoda</taxon>
        <taxon>Hexapoda</taxon>
        <taxon>Insecta</taxon>
        <taxon>Pterygota</taxon>
        <taxon>Neoptera</taxon>
        <taxon>Endopterygota</taxon>
        <taxon>Hymenoptera</taxon>
        <taxon>Apocrita</taxon>
        <taxon>Aculeata</taxon>
        <taxon>Formicoidea</taxon>
        <taxon>Formicidae</taxon>
        <taxon>Myrmicinae</taxon>
        <taxon>Cardiocondyla</taxon>
    </lineage>
</organism>
<feature type="compositionally biased region" description="Basic and acidic residues" evidence="1">
    <location>
        <begin position="1"/>
        <end position="10"/>
    </location>
</feature>
<gene>
    <name evidence="2" type="ORF">PUN28_005920</name>
</gene>
<protein>
    <submittedName>
        <fullName evidence="2">Uncharacterized protein</fullName>
    </submittedName>
</protein>
<feature type="region of interest" description="Disordered" evidence="1">
    <location>
        <begin position="73"/>
        <end position="102"/>
    </location>
</feature>
<name>A0AAW2G6E2_9HYME</name>
<comment type="caution">
    <text evidence="2">The sequence shown here is derived from an EMBL/GenBank/DDBJ whole genome shotgun (WGS) entry which is preliminary data.</text>
</comment>
<reference evidence="2 3" key="1">
    <citation type="submission" date="2023-03" db="EMBL/GenBank/DDBJ databases">
        <title>High recombination rates correlate with genetic variation in Cardiocondyla obscurior ants.</title>
        <authorList>
            <person name="Errbii M."/>
        </authorList>
    </citation>
    <scope>NUCLEOTIDE SEQUENCE [LARGE SCALE GENOMIC DNA]</scope>
    <source>
        <strain evidence="2">Alpha-2009</strain>
        <tissue evidence="2">Whole body</tissue>
    </source>
</reference>
<keyword evidence="3" id="KW-1185">Reference proteome</keyword>
<accession>A0AAW2G6E2</accession>
<dbReference type="EMBL" id="JADYXP020000005">
    <property type="protein sequence ID" value="KAL0123744.1"/>
    <property type="molecule type" value="Genomic_DNA"/>
</dbReference>
<feature type="compositionally biased region" description="Basic and acidic residues" evidence="1">
    <location>
        <begin position="27"/>
        <end position="36"/>
    </location>
</feature>
<feature type="region of interest" description="Disordered" evidence="1">
    <location>
        <begin position="1"/>
        <end position="36"/>
    </location>
</feature>
<dbReference type="AlphaFoldDB" id="A0AAW2G6E2"/>
<evidence type="ECO:0000313" key="3">
    <source>
        <dbReference type="Proteomes" id="UP001430953"/>
    </source>
</evidence>
<evidence type="ECO:0000313" key="2">
    <source>
        <dbReference type="EMBL" id="KAL0123744.1"/>
    </source>
</evidence>
<sequence>MSARRDERHAHSSAARTCGALSSADSEDARNEGERARGLVRRVARHARHTAYAVRAERKAERVLLSLSLRKKRDVRGKRDTGRSAAGRSRRRSTSRTDRVSRALATDTVASRGRFDLGIELWENAAELRKRGPAGAKRAGETRGEVSGGARGAILYSGREIASSRASLNAARQYSAARLACLALTD</sequence>
<dbReference type="Proteomes" id="UP001430953">
    <property type="component" value="Unassembled WGS sequence"/>
</dbReference>
<evidence type="ECO:0000256" key="1">
    <source>
        <dbReference type="SAM" id="MobiDB-lite"/>
    </source>
</evidence>